<dbReference type="InterPro" id="IPR018319">
    <property type="entry name" value="SelA-like"/>
</dbReference>
<dbReference type="GO" id="GO:0001717">
    <property type="term" value="P:conversion of seryl-tRNAsec to selenocys-tRNAsec"/>
    <property type="evidence" value="ECO:0007669"/>
    <property type="project" value="UniProtKB-UniRule"/>
</dbReference>
<sequence>MKTPNDLFSRLPSVNDLMENPRIKSLVDRVQELEVSNGVRQFVDRMRREVSRRSLDAPIPSIGEIADRAARFILGRHATAAPQVVNATGNLWPVGLTGPPLADEALATLSATAQHYHARPGSQVADLVAQVAGGQAACVFNTPAGAALLALSTLADGRAIVVARGELGTMDGSIRLTDLAKQAGVQLVEVGATDSVSLDDYRGALADGAGVLLRVESLPHALRDQTCRPEVSELVRLAAEHNALVVHHIGRGALASLGDDIPLDVVTASASLSAGAALAIARGDGYTGGPTCGLAIGRRELIEKLKNSPLATALAVDPLVESALGATLTLFRDTERAATLIPTLALLSTPILNLQSRAERMAAQIESKPGIVTASPVEIPSAEDMGGTRPLPSFGISVLCEGHQLGRIQTQLEESRPQIVGNWRNDRLLLDLRTVAPADDIALVTAFDSPSDDSENATTTTDTEEEA</sequence>
<name>A0A9X2FGC9_9BACT</name>
<dbReference type="Proteomes" id="UP001155241">
    <property type="component" value="Unassembled WGS sequence"/>
</dbReference>
<dbReference type="PANTHER" id="PTHR32328:SF0">
    <property type="entry name" value="L-SERYL-TRNA(SEC) SELENIUM TRANSFERASE"/>
    <property type="match status" value="1"/>
</dbReference>
<organism evidence="10 11">
    <name type="scientific">Aeoliella straminimaris</name>
    <dbReference type="NCBI Taxonomy" id="2954799"/>
    <lineage>
        <taxon>Bacteria</taxon>
        <taxon>Pseudomonadati</taxon>
        <taxon>Planctomycetota</taxon>
        <taxon>Planctomycetia</taxon>
        <taxon>Pirellulales</taxon>
        <taxon>Lacipirellulaceae</taxon>
        <taxon>Aeoliella</taxon>
    </lineage>
</organism>
<evidence type="ECO:0000256" key="8">
    <source>
        <dbReference type="HAMAP-Rule" id="MF_00423"/>
    </source>
</evidence>
<keyword evidence="5 8" id="KW-0648">Protein biosynthesis</keyword>
<evidence type="ECO:0000313" key="11">
    <source>
        <dbReference type="Proteomes" id="UP001155241"/>
    </source>
</evidence>
<keyword evidence="11" id="KW-1185">Reference proteome</keyword>
<evidence type="ECO:0000256" key="2">
    <source>
        <dbReference type="ARBA" id="ARBA00022490"/>
    </source>
</evidence>
<evidence type="ECO:0000256" key="1">
    <source>
        <dbReference type="ARBA" id="ARBA00001933"/>
    </source>
</evidence>
<dbReference type="InterPro" id="IPR015421">
    <property type="entry name" value="PyrdxlP-dep_Trfase_major"/>
</dbReference>
<dbReference type="Pfam" id="PF03841">
    <property type="entry name" value="SelA"/>
    <property type="match status" value="1"/>
</dbReference>
<dbReference type="HAMAP" id="MF_00423">
    <property type="entry name" value="SelA"/>
    <property type="match status" value="1"/>
</dbReference>
<evidence type="ECO:0000256" key="6">
    <source>
        <dbReference type="ARBA" id="ARBA00023266"/>
    </source>
</evidence>
<comment type="caution">
    <text evidence="8">Lacks conserved residue(s) required for the propagation of feature annotation.</text>
</comment>
<comment type="function">
    <text evidence="8">Converts seryl-tRNA(Sec) to selenocysteinyl-tRNA(Sec) required for selenoprotein biosynthesis.</text>
</comment>
<keyword evidence="6 8" id="KW-0711">Selenium</keyword>
<accession>A0A9X2FGC9</accession>
<comment type="similarity">
    <text evidence="7 8">Belongs to the SelA family.</text>
</comment>
<dbReference type="InterPro" id="IPR004534">
    <property type="entry name" value="SelA_trans"/>
</dbReference>
<comment type="pathway">
    <text evidence="8">Aminoacyl-tRNA biosynthesis; selenocysteinyl-tRNA(Sec) biosynthesis; selenocysteinyl-tRNA(Sec) from L-seryl-tRNA(Sec) (bacterial route): step 1/1.</text>
</comment>
<dbReference type="SUPFAM" id="SSF53383">
    <property type="entry name" value="PLP-dependent transferases"/>
    <property type="match status" value="1"/>
</dbReference>
<keyword evidence="3 8" id="KW-0808">Transferase</keyword>
<comment type="subcellular location">
    <subcellularLocation>
        <location evidence="8">Cytoplasm</location>
    </subcellularLocation>
</comment>
<dbReference type="EC" id="2.9.1.1" evidence="8"/>
<reference evidence="10" key="1">
    <citation type="submission" date="2022-06" db="EMBL/GenBank/DDBJ databases">
        <title>Aeoliella straminimaris, a novel planctomycete from sediments.</title>
        <authorList>
            <person name="Vitorino I.R."/>
            <person name="Lage O.M."/>
        </authorList>
    </citation>
    <scope>NUCLEOTIDE SEQUENCE</scope>
    <source>
        <strain evidence="10">ICT_H6.2</strain>
    </source>
</reference>
<dbReference type="EMBL" id="JAMXLR010000092">
    <property type="protein sequence ID" value="MCO6047617.1"/>
    <property type="molecule type" value="Genomic_DNA"/>
</dbReference>
<dbReference type="GO" id="GO:0004125">
    <property type="term" value="F:L-seryl-tRNA(Sec) selenium transferase activity"/>
    <property type="evidence" value="ECO:0007669"/>
    <property type="project" value="UniProtKB-UniRule"/>
</dbReference>
<keyword evidence="2 8" id="KW-0963">Cytoplasm</keyword>
<dbReference type="RefSeq" id="WP_252855727.1">
    <property type="nucleotide sequence ID" value="NZ_JAMXLR010000092.1"/>
</dbReference>
<dbReference type="InterPro" id="IPR015424">
    <property type="entry name" value="PyrdxlP-dep_Trfase"/>
</dbReference>
<evidence type="ECO:0000256" key="9">
    <source>
        <dbReference type="SAM" id="MobiDB-lite"/>
    </source>
</evidence>
<comment type="catalytic activity">
    <reaction evidence="8">
        <text>L-seryl-tRNA(Sec) + selenophosphate + H(+) = L-selenocysteinyl-tRNA(Sec) + phosphate</text>
        <dbReference type="Rhea" id="RHEA:22728"/>
        <dbReference type="Rhea" id="RHEA-COMP:9742"/>
        <dbReference type="Rhea" id="RHEA-COMP:9743"/>
        <dbReference type="ChEBI" id="CHEBI:15378"/>
        <dbReference type="ChEBI" id="CHEBI:16144"/>
        <dbReference type="ChEBI" id="CHEBI:43474"/>
        <dbReference type="ChEBI" id="CHEBI:78533"/>
        <dbReference type="ChEBI" id="CHEBI:78573"/>
        <dbReference type="EC" id="2.9.1.1"/>
    </reaction>
</comment>
<dbReference type="PANTHER" id="PTHR32328">
    <property type="entry name" value="L-SERYL-TRNA(SEC) SELENIUM TRANSFERASE"/>
    <property type="match status" value="1"/>
</dbReference>
<dbReference type="GO" id="GO:0005737">
    <property type="term" value="C:cytoplasm"/>
    <property type="evidence" value="ECO:0007669"/>
    <property type="project" value="UniProtKB-SubCell"/>
</dbReference>
<dbReference type="AlphaFoldDB" id="A0A9X2FGC9"/>
<proteinExistence type="inferred from homology"/>
<comment type="caution">
    <text evidence="10">The sequence shown here is derived from an EMBL/GenBank/DDBJ whole genome shotgun (WGS) entry which is preliminary data.</text>
</comment>
<protein>
    <recommendedName>
        <fullName evidence="8">L-seryl-tRNA(Sec) selenium transferase</fullName>
        <ecNumber evidence="8">2.9.1.1</ecNumber>
    </recommendedName>
    <alternativeName>
        <fullName evidence="8">Selenocysteine synthase</fullName>
        <shortName evidence="8">Sec synthase</shortName>
    </alternativeName>
    <alternativeName>
        <fullName evidence="8">Selenocysteinyl-tRNA(Sec) synthase</fullName>
    </alternativeName>
</protein>
<evidence type="ECO:0000256" key="5">
    <source>
        <dbReference type="ARBA" id="ARBA00022917"/>
    </source>
</evidence>
<feature type="region of interest" description="Disordered" evidence="9">
    <location>
        <begin position="447"/>
        <end position="467"/>
    </location>
</feature>
<evidence type="ECO:0000313" key="10">
    <source>
        <dbReference type="EMBL" id="MCO6047617.1"/>
    </source>
</evidence>
<dbReference type="Gene3D" id="3.90.1150.180">
    <property type="match status" value="1"/>
</dbReference>
<keyword evidence="4 8" id="KW-0663">Pyridoxal phosphate</keyword>
<dbReference type="GO" id="GO:0001514">
    <property type="term" value="P:selenocysteine incorporation"/>
    <property type="evidence" value="ECO:0007669"/>
    <property type="project" value="UniProtKB-UniRule"/>
</dbReference>
<evidence type="ECO:0000256" key="4">
    <source>
        <dbReference type="ARBA" id="ARBA00022898"/>
    </source>
</evidence>
<comment type="cofactor">
    <cofactor evidence="1 8">
        <name>pyridoxal 5'-phosphate</name>
        <dbReference type="ChEBI" id="CHEBI:597326"/>
    </cofactor>
</comment>
<evidence type="ECO:0000256" key="7">
    <source>
        <dbReference type="ARBA" id="ARBA00044507"/>
    </source>
</evidence>
<gene>
    <name evidence="8" type="primary">selA</name>
    <name evidence="10" type="ORF">NG895_27240</name>
</gene>
<evidence type="ECO:0000256" key="3">
    <source>
        <dbReference type="ARBA" id="ARBA00022679"/>
    </source>
</evidence>
<dbReference type="Gene3D" id="3.40.640.10">
    <property type="entry name" value="Type I PLP-dependent aspartate aminotransferase-like (Major domain)"/>
    <property type="match status" value="1"/>
</dbReference>